<organism evidence="8 9">
    <name type="scientific">Xylaria multiplex</name>
    <dbReference type="NCBI Taxonomy" id="323545"/>
    <lineage>
        <taxon>Eukaryota</taxon>
        <taxon>Fungi</taxon>
        <taxon>Dikarya</taxon>
        <taxon>Ascomycota</taxon>
        <taxon>Pezizomycotina</taxon>
        <taxon>Sordariomycetes</taxon>
        <taxon>Xylariomycetidae</taxon>
        <taxon>Xylariales</taxon>
        <taxon>Xylariaceae</taxon>
        <taxon>Xylaria</taxon>
    </lineage>
</organism>
<evidence type="ECO:0000256" key="1">
    <source>
        <dbReference type="ARBA" id="ARBA00004141"/>
    </source>
</evidence>
<reference evidence="8 9" key="1">
    <citation type="submission" date="2019-12" db="EMBL/GenBank/DDBJ databases">
        <title>Draft genome sequence of the ascomycete Xylaria multiplex DSM 110363.</title>
        <authorList>
            <person name="Buettner E."/>
            <person name="Kellner H."/>
        </authorList>
    </citation>
    <scope>NUCLEOTIDE SEQUENCE [LARGE SCALE GENOMIC DNA]</scope>
    <source>
        <strain evidence="8 9">DSM 110363</strain>
    </source>
</reference>
<evidence type="ECO:0000256" key="6">
    <source>
        <dbReference type="SAM" id="MobiDB-lite"/>
    </source>
</evidence>
<accession>A0A7C8MQ11</accession>
<comment type="subcellular location">
    <subcellularLocation>
        <location evidence="1">Membrane</location>
        <topology evidence="1">Multi-pass membrane protein</topology>
    </subcellularLocation>
</comment>
<evidence type="ECO:0000256" key="2">
    <source>
        <dbReference type="ARBA" id="ARBA00008974"/>
    </source>
</evidence>
<evidence type="ECO:0000256" key="3">
    <source>
        <dbReference type="ARBA" id="ARBA00022692"/>
    </source>
</evidence>
<keyword evidence="3 7" id="KW-0812">Transmembrane</keyword>
<evidence type="ECO:0000256" key="4">
    <source>
        <dbReference type="ARBA" id="ARBA00022989"/>
    </source>
</evidence>
<evidence type="ECO:0000256" key="5">
    <source>
        <dbReference type="ARBA" id="ARBA00023136"/>
    </source>
</evidence>
<feature type="transmembrane region" description="Helical" evidence="7">
    <location>
        <begin position="415"/>
        <end position="433"/>
    </location>
</feature>
<feature type="transmembrane region" description="Helical" evidence="7">
    <location>
        <begin position="285"/>
        <end position="306"/>
    </location>
</feature>
<gene>
    <name evidence="8" type="ORF">GQX73_g8463</name>
</gene>
<dbReference type="Proteomes" id="UP000481858">
    <property type="component" value="Unassembled WGS sequence"/>
</dbReference>
<feature type="transmembrane region" description="Helical" evidence="7">
    <location>
        <begin position="155"/>
        <end position="174"/>
    </location>
</feature>
<feature type="region of interest" description="Disordered" evidence="6">
    <location>
        <begin position="571"/>
        <end position="594"/>
    </location>
</feature>
<feature type="transmembrane region" description="Helical" evidence="7">
    <location>
        <begin position="119"/>
        <end position="143"/>
    </location>
</feature>
<protein>
    <submittedName>
        <fullName evidence="8">Uncharacterized protein</fullName>
    </submittedName>
</protein>
<dbReference type="Pfam" id="PF02133">
    <property type="entry name" value="Transp_cyt_pur"/>
    <property type="match status" value="1"/>
</dbReference>
<dbReference type="AlphaFoldDB" id="A0A7C8MQ11"/>
<feature type="transmembrane region" description="Helical" evidence="7">
    <location>
        <begin position="530"/>
        <end position="548"/>
    </location>
</feature>
<dbReference type="EMBL" id="WUBL01000125">
    <property type="protein sequence ID" value="KAF2965115.1"/>
    <property type="molecule type" value="Genomic_DNA"/>
</dbReference>
<keyword evidence="9" id="KW-1185">Reference proteome</keyword>
<feature type="transmembrane region" description="Helical" evidence="7">
    <location>
        <begin position="489"/>
        <end position="510"/>
    </location>
</feature>
<dbReference type="CDD" id="cd11482">
    <property type="entry name" value="SLC-NCS1sbd_NRT1-like"/>
    <property type="match status" value="1"/>
</dbReference>
<feature type="transmembrane region" description="Helical" evidence="7">
    <location>
        <begin position="245"/>
        <end position="265"/>
    </location>
</feature>
<sequence>MGLKSRMHMVQRSKPDFPKLSHDIYIQFTSFNMKRPSASEIKRRCTSLHSWELPKQTGALAPAHVWTNKDMDPTPPEHQNWSTWSIVAYWATDVLNLATWQTASAILAVGLSWREAIPIMVIGNLAVAIPIVLNGAIGSKLHIPFSVIATSSFGYYLRYFSIVSRAVLAMFWLVSLTPSRLGTQSANGAQCITIMLRAWAPSYNDIPNQLPASAGITTQGFISYFLFWIIQLPLLLIHPTKLKPLFWIKLIAAPASALALLGWSVRKAGGGGEIFAQTATVSGSQYAYLWLSSMSSVTGTWSTLSVNMPDFTRYAKTPNGQFIQLPVMPIIFAICGTIGIVTTSAAHVFTGEFLWNPLDIITLWLEYGSGGRAAAFFAALAWYIAQVGTNITANSISAANDLTVLFPRWINIRRGCFIAAIIAGWVLVPWKILSSAETLLAFLGGYAVFLGPIAGIIAADFWLVKKQHIDIPALYNPDGRYRYLAGCNWRAAVAFIVPVAPLLPGLGLAISGPKAVHINDGLTNLYTFNWMFGFVTSIFLYTLLSYLVPAKESLVKETVWDLDQIAIEASPRESDLEASDGKEKGADADSKSYE</sequence>
<evidence type="ECO:0000313" key="8">
    <source>
        <dbReference type="EMBL" id="KAF2965115.1"/>
    </source>
</evidence>
<dbReference type="GO" id="GO:0015205">
    <property type="term" value="F:nucleobase transmembrane transporter activity"/>
    <property type="evidence" value="ECO:0007669"/>
    <property type="project" value="TreeGrafter"/>
</dbReference>
<dbReference type="FunFam" id="1.10.4160.10:FF:000001">
    <property type="entry name" value="Uracil permease, putative"/>
    <property type="match status" value="1"/>
</dbReference>
<proteinExistence type="inferred from homology"/>
<keyword evidence="5 7" id="KW-0472">Membrane</keyword>
<dbReference type="PANTHER" id="PTHR30618:SF0">
    <property type="entry name" value="PURINE-URACIL PERMEASE NCS1"/>
    <property type="match status" value="1"/>
</dbReference>
<keyword evidence="4 7" id="KW-1133">Transmembrane helix</keyword>
<feature type="transmembrane region" description="Helical" evidence="7">
    <location>
        <begin position="221"/>
        <end position="238"/>
    </location>
</feature>
<dbReference type="GO" id="GO:0005886">
    <property type="term" value="C:plasma membrane"/>
    <property type="evidence" value="ECO:0007669"/>
    <property type="project" value="TreeGrafter"/>
</dbReference>
<dbReference type="OrthoDB" id="2018619at2759"/>
<evidence type="ECO:0000256" key="7">
    <source>
        <dbReference type="SAM" id="Phobius"/>
    </source>
</evidence>
<dbReference type="InterPro" id="IPR001248">
    <property type="entry name" value="Pur-cyt_permease"/>
</dbReference>
<feature type="transmembrane region" description="Helical" evidence="7">
    <location>
        <begin position="327"/>
        <end position="349"/>
    </location>
</feature>
<dbReference type="Gene3D" id="1.10.4160.10">
    <property type="entry name" value="Hydantoin permease"/>
    <property type="match status" value="1"/>
</dbReference>
<dbReference type="PANTHER" id="PTHR30618">
    <property type="entry name" value="NCS1 FAMILY PURINE/PYRIMIDINE TRANSPORTER"/>
    <property type="match status" value="1"/>
</dbReference>
<evidence type="ECO:0000313" key="9">
    <source>
        <dbReference type="Proteomes" id="UP000481858"/>
    </source>
</evidence>
<name>A0A7C8MQ11_9PEZI</name>
<dbReference type="InParanoid" id="A0A7C8MQ11"/>
<feature type="transmembrane region" description="Helical" evidence="7">
    <location>
        <begin position="439"/>
        <end position="464"/>
    </location>
</feature>
<dbReference type="InterPro" id="IPR045225">
    <property type="entry name" value="Uracil/uridine/allantoin_perm"/>
</dbReference>
<comment type="similarity">
    <text evidence="2">Belongs to the purine-cytosine permease (2.A.39) family.</text>
</comment>
<comment type="caution">
    <text evidence="8">The sequence shown here is derived from an EMBL/GenBank/DDBJ whole genome shotgun (WGS) entry which is preliminary data.</text>
</comment>